<gene>
    <name evidence="5" type="ORF">KI659_06190</name>
</gene>
<dbReference type="InterPro" id="IPR036942">
    <property type="entry name" value="Beta-barrel_TonB_sf"/>
</dbReference>
<name>A0AAP2CHB8_9BACT</name>
<dbReference type="RefSeq" id="WP_213944490.1">
    <property type="nucleotide sequence ID" value="NZ_JAHCMY010000002.1"/>
</dbReference>
<keyword evidence="6" id="KW-1185">Reference proteome</keyword>
<evidence type="ECO:0000256" key="2">
    <source>
        <dbReference type="ARBA" id="ARBA00023136"/>
    </source>
</evidence>
<evidence type="ECO:0000313" key="6">
    <source>
        <dbReference type="Proteomes" id="UP001319104"/>
    </source>
</evidence>
<organism evidence="5 6">
    <name type="scientific">Litoribacter ruber</name>
    <dbReference type="NCBI Taxonomy" id="702568"/>
    <lineage>
        <taxon>Bacteria</taxon>
        <taxon>Pseudomonadati</taxon>
        <taxon>Bacteroidota</taxon>
        <taxon>Cytophagia</taxon>
        <taxon>Cytophagales</taxon>
        <taxon>Cyclobacteriaceae</taxon>
        <taxon>Litoribacter</taxon>
    </lineage>
</organism>
<dbReference type="GO" id="GO:0009279">
    <property type="term" value="C:cell outer membrane"/>
    <property type="evidence" value="ECO:0007669"/>
    <property type="project" value="UniProtKB-SubCell"/>
</dbReference>
<dbReference type="AlphaFoldDB" id="A0AAP2CHB8"/>
<dbReference type="InterPro" id="IPR008969">
    <property type="entry name" value="CarboxyPept-like_regulatory"/>
</dbReference>
<keyword evidence="2" id="KW-0472">Membrane</keyword>
<keyword evidence="3" id="KW-0998">Cell outer membrane</keyword>
<proteinExistence type="predicted"/>
<evidence type="ECO:0000259" key="4">
    <source>
        <dbReference type="Pfam" id="PF07715"/>
    </source>
</evidence>
<dbReference type="InterPro" id="IPR037066">
    <property type="entry name" value="Plug_dom_sf"/>
</dbReference>
<evidence type="ECO:0000256" key="3">
    <source>
        <dbReference type="ARBA" id="ARBA00023237"/>
    </source>
</evidence>
<evidence type="ECO:0000313" key="5">
    <source>
        <dbReference type="EMBL" id="MBS9523604.1"/>
    </source>
</evidence>
<dbReference type="Pfam" id="PF13715">
    <property type="entry name" value="CarbopepD_reg_2"/>
    <property type="match status" value="1"/>
</dbReference>
<dbReference type="SUPFAM" id="SSF49464">
    <property type="entry name" value="Carboxypeptidase regulatory domain-like"/>
    <property type="match status" value="1"/>
</dbReference>
<feature type="domain" description="TonB-dependent receptor plug" evidence="4">
    <location>
        <begin position="131"/>
        <end position="209"/>
    </location>
</feature>
<dbReference type="Pfam" id="PF07715">
    <property type="entry name" value="Plug"/>
    <property type="match status" value="1"/>
</dbReference>
<dbReference type="SUPFAM" id="SSF56935">
    <property type="entry name" value="Porins"/>
    <property type="match status" value="1"/>
</dbReference>
<dbReference type="Gene3D" id="2.170.130.10">
    <property type="entry name" value="TonB-dependent receptor, plug domain"/>
    <property type="match status" value="1"/>
</dbReference>
<evidence type="ECO:0000256" key="1">
    <source>
        <dbReference type="ARBA" id="ARBA00004442"/>
    </source>
</evidence>
<comment type="subcellular location">
    <subcellularLocation>
        <location evidence="1">Cell outer membrane</location>
    </subcellularLocation>
</comment>
<dbReference type="Proteomes" id="UP001319104">
    <property type="component" value="Unassembled WGS sequence"/>
</dbReference>
<sequence>MILVFLGIHFNSQSQQVRINGIITDAASGESLIGASVFLPQSSSGASANEYGFYSLKERRGHEVTLRVSYVGYKSQTLTLLAEKDTAINFRLTPQLMEEVVVIGDKKIEKKSISKVNFNAPALLEYPSFKPDVDILNVLQQQSGVQPGLEGSIGFSVRGGNNDQNLILMDNIPLYNTGHLAGFVSIFDPFAINSMTFYKGGFPAQYGGRISSVTDIYLKEGDLQSYHGEANIGLFSGKIALEGPIVKDKSSFLVSFRRSTIDLFLQGMYALQQNTENKFNYNYHDLNVKLNHIVDEKNRLFFSFYSGGDKISTVGSRTFLARENVLRTYNSSYRNDWGNRFASLRWNRVLGGNLFYNLTLAYSDFGYNLSNEDEVLDNGEINLNNSYHYRVAVRDFVLKNDFDFNFSNQVKFKAGLHLTAHHFQPLDWEQSRVELEGLGSYENRNFVELNAFDGFVYLQSDISLLNNRLQLHPGIRAGKYFLPESDGFLLLEPRFNAAYDLAPDKTIQADYARMGQTVHSLNSSGTSLTPDIWIPVTDRLRPAISDQVSFSYSQEWEPQRASVQMGMFYKEMQNLIEFNQSSGFGTIRENWDEQFAHNGFGQAYGFEISGDKQYEKFRFEGNYTFSRSLRRFDELNGGEVFAHNFDRPHNITLTSLVRLNQKTTLSLLWTYQTGQPMTLGTQTYNAINNHRISLANYADQPANFDLPNPNPTFFEDVLLVRDMNNYRMPDYHRLDLALSHRKRWRNNWVRTFSVNVYNAYNRQNAYFIYTEKTGESIGFRQFSLFPILPTVSYGVKF</sequence>
<dbReference type="EMBL" id="JAHCMY010000002">
    <property type="protein sequence ID" value="MBS9523604.1"/>
    <property type="molecule type" value="Genomic_DNA"/>
</dbReference>
<reference evidence="5 6" key="1">
    <citation type="submission" date="2021-05" db="EMBL/GenBank/DDBJ databases">
        <authorList>
            <person name="Zhang Z.D."/>
            <person name="Osman G."/>
        </authorList>
    </citation>
    <scope>NUCLEOTIDE SEQUENCE [LARGE SCALE GENOMIC DNA]</scope>
    <source>
        <strain evidence="5 6">KCTC 32217</strain>
    </source>
</reference>
<comment type="caution">
    <text evidence="5">The sequence shown here is derived from an EMBL/GenBank/DDBJ whole genome shotgun (WGS) entry which is preliminary data.</text>
</comment>
<dbReference type="Gene3D" id="2.40.170.20">
    <property type="entry name" value="TonB-dependent receptor, beta-barrel domain"/>
    <property type="match status" value="1"/>
</dbReference>
<dbReference type="InterPro" id="IPR012910">
    <property type="entry name" value="Plug_dom"/>
</dbReference>
<protein>
    <submittedName>
        <fullName evidence="5">TonB-dependent receptor</fullName>
    </submittedName>
</protein>
<keyword evidence="5" id="KW-0675">Receptor</keyword>
<dbReference type="Gene3D" id="2.60.40.1120">
    <property type="entry name" value="Carboxypeptidase-like, regulatory domain"/>
    <property type="match status" value="1"/>
</dbReference>
<accession>A0AAP2CHB8</accession>